<dbReference type="Gene3D" id="3.40.33.10">
    <property type="entry name" value="CAP"/>
    <property type="match status" value="1"/>
</dbReference>
<dbReference type="RefSeq" id="WP_285665853.1">
    <property type="nucleotide sequence ID" value="NZ_BSTX01000004.1"/>
</dbReference>
<dbReference type="InterPro" id="IPR014044">
    <property type="entry name" value="CAP_dom"/>
</dbReference>
<dbReference type="InterPro" id="IPR035940">
    <property type="entry name" value="CAP_sf"/>
</dbReference>
<protein>
    <recommendedName>
        <fullName evidence="2">SCP domain-containing protein</fullName>
    </recommendedName>
</protein>
<dbReference type="Pfam" id="PF00188">
    <property type="entry name" value="CAP"/>
    <property type="match status" value="1"/>
</dbReference>
<gene>
    <name evidence="3" type="ORF">Afil01_54240</name>
</gene>
<feature type="domain" description="SCP" evidence="2">
    <location>
        <begin position="40"/>
        <end position="175"/>
    </location>
</feature>
<keyword evidence="4" id="KW-1185">Reference proteome</keyword>
<name>A0A9W6W5P8_9ACTN</name>
<dbReference type="PANTHER" id="PTHR10334">
    <property type="entry name" value="CYSTEINE-RICH SECRETORY PROTEIN-RELATED"/>
    <property type="match status" value="1"/>
</dbReference>
<evidence type="ECO:0000256" key="1">
    <source>
        <dbReference type="SAM" id="SignalP"/>
    </source>
</evidence>
<sequence>MSGCARTRLIAMALAAGLAASALFAGAEPARAEETVSQRDFTVQVIQRHNTHRADHHAPPLGEDRSLSARARDAAARLAASGELTPDAVRDAAGDFGVNLAWTNGGALDGGAVVEAWYSQAPAYDYDRPGFAPETGAFTQVVWAASGSAGAGYAAKPDGGYLAIVLYAPRGNVEGQFPDNVLKP</sequence>
<accession>A0A9W6W5P8</accession>
<dbReference type="EMBL" id="BSTX01000004">
    <property type="protein sequence ID" value="GLZ80617.1"/>
    <property type="molecule type" value="Genomic_DNA"/>
</dbReference>
<evidence type="ECO:0000259" key="2">
    <source>
        <dbReference type="SMART" id="SM00198"/>
    </source>
</evidence>
<evidence type="ECO:0000313" key="3">
    <source>
        <dbReference type="EMBL" id="GLZ80617.1"/>
    </source>
</evidence>
<evidence type="ECO:0000313" key="4">
    <source>
        <dbReference type="Proteomes" id="UP001165079"/>
    </source>
</evidence>
<feature type="signal peptide" evidence="1">
    <location>
        <begin position="1"/>
        <end position="32"/>
    </location>
</feature>
<organism evidence="3 4">
    <name type="scientific">Actinorhabdospora filicis</name>
    <dbReference type="NCBI Taxonomy" id="1785913"/>
    <lineage>
        <taxon>Bacteria</taxon>
        <taxon>Bacillati</taxon>
        <taxon>Actinomycetota</taxon>
        <taxon>Actinomycetes</taxon>
        <taxon>Micromonosporales</taxon>
        <taxon>Micromonosporaceae</taxon>
        <taxon>Actinorhabdospora</taxon>
    </lineage>
</organism>
<dbReference type="SMART" id="SM00198">
    <property type="entry name" value="SCP"/>
    <property type="match status" value="1"/>
</dbReference>
<proteinExistence type="predicted"/>
<dbReference type="Proteomes" id="UP001165079">
    <property type="component" value="Unassembled WGS sequence"/>
</dbReference>
<dbReference type="AlphaFoldDB" id="A0A9W6W5P8"/>
<dbReference type="SUPFAM" id="SSF55797">
    <property type="entry name" value="PR-1-like"/>
    <property type="match status" value="1"/>
</dbReference>
<dbReference type="InterPro" id="IPR001283">
    <property type="entry name" value="CRISP-related"/>
</dbReference>
<comment type="caution">
    <text evidence="3">The sequence shown here is derived from an EMBL/GenBank/DDBJ whole genome shotgun (WGS) entry which is preliminary data.</text>
</comment>
<reference evidence="3" key="1">
    <citation type="submission" date="2023-03" db="EMBL/GenBank/DDBJ databases">
        <title>Actinorhabdospora filicis NBRC 111898.</title>
        <authorList>
            <person name="Ichikawa N."/>
            <person name="Sato H."/>
            <person name="Tonouchi N."/>
        </authorList>
    </citation>
    <scope>NUCLEOTIDE SEQUENCE</scope>
    <source>
        <strain evidence="3">NBRC 111898</strain>
    </source>
</reference>
<keyword evidence="1" id="KW-0732">Signal</keyword>
<feature type="chain" id="PRO_5040802375" description="SCP domain-containing protein" evidence="1">
    <location>
        <begin position="33"/>
        <end position="184"/>
    </location>
</feature>